<evidence type="ECO:0000256" key="10">
    <source>
        <dbReference type="ARBA" id="ARBA00061478"/>
    </source>
</evidence>
<dbReference type="InterPro" id="IPR032781">
    <property type="entry name" value="ABC_tran_Xtn"/>
</dbReference>
<dbReference type="GO" id="GO:0005524">
    <property type="term" value="F:ATP binding"/>
    <property type="evidence" value="ECO:0007669"/>
    <property type="project" value="UniProtKB-UniRule"/>
</dbReference>
<keyword evidence="2 11" id="KW-0677">Repeat</keyword>
<dbReference type="Pfam" id="PF12848">
    <property type="entry name" value="ABC_tran_Xtn"/>
    <property type="match status" value="1"/>
</dbReference>
<dbReference type="InterPro" id="IPR003439">
    <property type="entry name" value="ABC_transporter-like_ATP-bd"/>
</dbReference>
<dbReference type="SMART" id="SM00382">
    <property type="entry name" value="AAA"/>
    <property type="match status" value="2"/>
</dbReference>
<dbReference type="GO" id="GO:0003677">
    <property type="term" value="F:DNA binding"/>
    <property type="evidence" value="ECO:0007669"/>
    <property type="project" value="UniProtKB-UniRule"/>
</dbReference>
<dbReference type="InterPro" id="IPR051309">
    <property type="entry name" value="ABCF_ATPase"/>
</dbReference>
<comment type="catalytic activity">
    <reaction evidence="9 11">
        <text>ATP + H2O = ADP + phosphate + H(+)</text>
        <dbReference type="Rhea" id="RHEA:13065"/>
        <dbReference type="ChEBI" id="CHEBI:15377"/>
        <dbReference type="ChEBI" id="CHEBI:15378"/>
        <dbReference type="ChEBI" id="CHEBI:30616"/>
        <dbReference type="ChEBI" id="CHEBI:43474"/>
        <dbReference type="ChEBI" id="CHEBI:456216"/>
    </reaction>
</comment>
<comment type="similarity">
    <text evidence="10 11">Belongs to the ABC transporter superfamily. ABCF family. Uup subfamily.</text>
</comment>
<dbReference type="Pfam" id="PF16326">
    <property type="entry name" value="ABC_tran_CTD"/>
    <property type="match status" value="1"/>
</dbReference>
<dbReference type="HAMAP" id="MF_00848">
    <property type="entry name" value="Uup"/>
    <property type="match status" value="1"/>
</dbReference>
<comment type="function">
    <text evidence="11">Probably plays a role in ribosome assembly or function. May be involved in resolution of branched DNA intermediates that result from template switching in postreplication gaps. Binds DNA and has ATPase activity.</text>
</comment>
<dbReference type="PANTHER" id="PTHR42855">
    <property type="entry name" value="ABC TRANSPORTER ATP-BINDING SUBUNIT"/>
    <property type="match status" value="1"/>
</dbReference>
<dbReference type="STRING" id="1045558.SAMN05216175_103315"/>
<organism evidence="14 15">
    <name type="scientific">Neptunomonas qingdaonensis</name>
    <dbReference type="NCBI Taxonomy" id="1045558"/>
    <lineage>
        <taxon>Bacteria</taxon>
        <taxon>Pseudomonadati</taxon>
        <taxon>Pseudomonadota</taxon>
        <taxon>Gammaproteobacteria</taxon>
        <taxon>Oceanospirillales</taxon>
        <taxon>Oceanospirillaceae</taxon>
        <taxon>Neptunomonas</taxon>
    </lineage>
</organism>
<evidence type="ECO:0000256" key="5">
    <source>
        <dbReference type="ARBA" id="ARBA00022801"/>
    </source>
</evidence>
<evidence type="ECO:0000256" key="8">
    <source>
        <dbReference type="ARBA" id="ARBA00023204"/>
    </source>
</evidence>
<evidence type="ECO:0000256" key="7">
    <source>
        <dbReference type="ARBA" id="ARBA00023125"/>
    </source>
</evidence>
<comment type="subcellular location">
    <subcellularLocation>
        <location evidence="11">Cytoplasm</location>
    </subcellularLocation>
    <text evidence="11">Associates with ribosomes.</text>
</comment>
<feature type="binding site" evidence="11">
    <location>
        <begin position="36"/>
        <end position="43"/>
    </location>
    <ligand>
        <name>ATP</name>
        <dbReference type="ChEBI" id="CHEBI:30616"/>
        <label>1</label>
    </ligand>
</feature>
<keyword evidence="4 11" id="KW-0227">DNA damage</keyword>
<keyword evidence="7 11" id="KW-0238">DNA-binding</keyword>
<feature type="region of interest" description="Disordered" evidence="12">
    <location>
        <begin position="532"/>
        <end position="554"/>
    </location>
</feature>
<dbReference type="InterPro" id="IPR043686">
    <property type="entry name" value="Uup"/>
</dbReference>
<feature type="domain" description="ABC transporter" evidence="13">
    <location>
        <begin position="4"/>
        <end position="249"/>
    </location>
</feature>
<evidence type="ECO:0000256" key="6">
    <source>
        <dbReference type="ARBA" id="ARBA00022840"/>
    </source>
</evidence>
<proteinExistence type="inferred from homology"/>
<dbReference type="OrthoDB" id="9776369at2"/>
<evidence type="ECO:0000256" key="9">
    <source>
        <dbReference type="ARBA" id="ARBA00049360"/>
    </source>
</evidence>
<evidence type="ECO:0000313" key="14">
    <source>
        <dbReference type="EMBL" id="SFG12184.1"/>
    </source>
</evidence>
<evidence type="ECO:0000256" key="3">
    <source>
        <dbReference type="ARBA" id="ARBA00022741"/>
    </source>
</evidence>
<keyword evidence="8 11" id="KW-0234">DNA repair</keyword>
<dbReference type="InterPro" id="IPR032524">
    <property type="entry name" value="ABC_tran_C"/>
</dbReference>
<dbReference type="GO" id="GO:0043022">
    <property type="term" value="F:ribosome binding"/>
    <property type="evidence" value="ECO:0007669"/>
    <property type="project" value="UniProtKB-UniRule"/>
</dbReference>
<keyword evidence="6 11" id="KW-0067">ATP-binding</keyword>
<dbReference type="PROSITE" id="PS50893">
    <property type="entry name" value="ABC_TRANSPORTER_2"/>
    <property type="match status" value="2"/>
</dbReference>
<dbReference type="PANTHER" id="PTHR42855:SF1">
    <property type="entry name" value="ABC TRANSPORTER DOMAIN-CONTAINING PROTEIN"/>
    <property type="match status" value="1"/>
</dbReference>
<keyword evidence="11" id="KW-0175">Coiled coil</keyword>
<dbReference type="GO" id="GO:0016887">
    <property type="term" value="F:ATP hydrolysis activity"/>
    <property type="evidence" value="ECO:0007669"/>
    <property type="project" value="UniProtKB-UniRule"/>
</dbReference>
<feature type="domain" description="ABC transporter" evidence="13">
    <location>
        <begin position="316"/>
        <end position="533"/>
    </location>
</feature>
<sequence>MPLIRLDKASVAFGSRPLLADVGLNIEPGERIGLVGLNGAGKSTLLKVITGQVHLDNGEIWIDPSCRIAELAQALPAADERKVWDVVASGVQEVVDMRAQYDELSSATDAKSLAQLDHLLHELEANDGWSLEQRVERVLTRLKLDGEALMSSLSGGWRRRAALGTALVQEPDLLLLDEPTNHLDIDTIEWLEKQLLEFRGGVLFISHDRALVDHLATRIIELDRGILTSFNGNYTSYTEQKQILLEQEERNNALFDKKLAQEEVWIRQGIKARRTRNEGRVRALESLRRERSDRLNRQGKASFNLEAAQRSGKLVAELENVTVGFKGSTVIKNFSASIQRGDRIGLIGPNGAGKSTLLKLILGELKPDSGSVSHGTKLEVAYFDQLRGQLDPEKSVIDNISEGREAIEINGQRRHIISYLQDFLFAPERARTPLKALSGGECNRVLLARLFSQPANLLVLDEPTNDLDVETLELLEEILMDFKGTVLLVSHDRAFLDNVVTSSFVFENGGVNSYIGGYQDWLRQRPVMAKEKPPAKAGLSQAGAAPGTSSQAAAPAKKASKLSYKLQRELEQLPVELEAAELALEVLMAETASAGFYEKDHAVVTEKLALLQEQERKIEVLMERWVELEAM</sequence>
<name>A0A1I2P7Y0_9GAMM</name>
<evidence type="ECO:0000256" key="12">
    <source>
        <dbReference type="SAM" id="MobiDB-lite"/>
    </source>
</evidence>
<reference evidence="15" key="1">
    <citation type="submission" date="2016-10" db="EMBL/GenBank/DDBJ databases">
        <authorList>
            <person name="Varghese N."/>
            <person name="Submissions S."/>
        </authorList>
    </citation>
    <scope>NUCLEOTIDE SEQUENCE [LARGE SCALE GENOMIC DNA]</scope>
    <source>
        <strain evidence="15">CGMCC 1.10971</strain>
    </source>
</reference>
<evidence type="ECO:0000259" key="13">
    <source>
        <dbReference type="PROSITE" id="PS50893"/>
    </source>
</evidence>
<feature type="coiled-coil region" evidence="11">
    <location>
        <begin position="604"/>
        <end position="631"/>
    </location>
</feature>
<dbReference type="PROSITE" id="PS00211">
    <property type="entry name" value="ABC_TRANSPORTER_1"/>
    <property type="match status" value="2"/>
</dbReference>
<dbReference type="Gene3D" id="3.40.50.300">
    <property type="entry name" value="P-loop containing nucleotide triphosphate hydrolases"/>
    <property type="match status" value="2"/>
</dbReference>
<dbReference type="InterPro" id="IPR037118">
    <property type="entry name" value="Val-tRNA_synth_C_sf"/>
</dbReference>
<evidence type="ECO:0000256" key="4">
    <source>
        <dbReference type="ARBA" id="ARBA00022763"/>
    </source>
</evidence>
<dbReference type="GO" id="GO:0005737">
    <property type="term" value="C:cytoplasm"/>
    <property type="evidence" value="ECO:0007669"/>
    <property type="project" value="UniProtKB-SubCell"/>
</dbReference>
<evidence type="ECO:0000256" key="2">
    <source>
        <dbReference type="ARBA" id="ARBA00022737"/>
    </source>
</evidence>
<evidence type="ECO:0000256" key="11">
    <source>
        <dbReference type="HAMAP-Rule" id="MF_00848"/>
    </source>
</evidence>
<dbReference type="FunFam" id="3.40.50.300:FF:000011">
    <property type="entry name" value="Putative ABC transporter ATP-binding component"/>
    <property type="match status" value="1"/>
</dbReference>
<evidence type="ECO:0000313" key="15">
    <source>
        <dbReference type="Proteomes" id="UP000198623"/>
    </source>
</evidence>
<dbReference type="EMBL" id="FOOU01000003">
    <property type="protein sequence ID" value="SFG12184.1"/>
    <property type="molecule type" value="Genomic_DNA"/>
</dbReference>
<dbReference type="CDD" id="cd03221">
    <property type="entry name" value="ABCF_EF-3"/>
    <property type="match status" value="2"/>
</dbReference>
<dbReference type="EC" id="3.6.1.-" evidence="11"/>
<dbReference type="Pfam" id="PF00005">
    <property type="entry name" value="ABC_tran"/>
    <property type="match status" value="2"/>
</dbReference>
<dbReference type="RefSeq" id="WP_090725958.1">
    <property type="nucleotide sequence ID" value="NZ_FOOU01000003.1"/>
</dbReference>
<keyword evidence="3 11" id="KW-0547">Nucleotide-binding</keyword>
<dbReference type="InterPro" id="IPR017871">
    <property type="entry name" value="ABC_transporter-like_CS"/>
</dbReference>
<dbReference type="FunFam" id="3.40.50.300:FF:000309">
    <property type="entry name" value="ABC transporter ATP-binding protein"/>
    <property type="match status" value="1"/>
</dbReference>
<protein>
    <recommendedName>
        <fullName evidence="11">ATP-binding protein Uup</fullName>
        <ecNumber evidence="11">3.6.1.-</ecNumber>
    </recommendedName>
</protein>
<evidence type="ECO:0000256" key="1">
    <source>
        <dbReference type="ARBA" id="ARBA00022490"/>
    </source>
</evidence>
<dbReference type="AlphaFoldDB" id="A0A1I2P7Y0"/>
<dbReference type="Proteomes" id="UP000198623">
    <property type="component" value="Unassembled WGS sequence"/>
</dbReference>
<dbReference type="GO" id="GO:0006281">
    <property type="term" value="P:DNA repair"/>
    <property type="evidence" value="ECO:0007669"/>
    <property type="project" value="UniProtKB-KW"/>
</dbReference>
<feature type="binding site" evidence="11">
    <location>
        <begin position="348"/>
        <end position="355"/>
    </location>
    <ligand>
        <name>ATP</name>
        <dbReference type="ChEBI" id="CHEBI:30616"/>
        <label>2</label>
    </ligand>
</feature>
<keyword evidence="5 11" id="KW-0378">Hydrolase</keyword>
<keyword evidence="15" id="KW-1185">Reference proteome</keyword>
<accession>A0A1I2P7Y0</accession>
<dbReference type="InterPro" id="IPR003593">
    <property type="entry name" value="AAA+_ATPase"/>
</dbReference>
<dbReference type="InterPro" id="IPR027417">
    <property type="entry name" value="P-loop_NTPase"/>
</dbReference>
<dbReference type="Gene3D" id="1.10.287.380">
    <property type="entry name" value="Valyl-tRNA synthetase, C-terminal domain"/>
    <property type="match status" value="1"/>
</dbReference>
<dbReference type="SUPFAM" id="SSF52540">
    <property type="entry name" value="P-loop containing nucleoside triphosphate hydrolases"/>
    <property type="match status" value="2"/>
</dbReference>
<gene>
    <name evidence="11" type="primary">uup</name>
    <name evidence="14" type="ORF">SAMN05216175_103315</name>
</gene>
<keyword evidence="1 11" id="KW-0963">Cytoplasm</keyword>